<reference evidence="8" key="2">
    <citation type="submission" date="2020-05" db="UniProtKB">
        <authorList>
            <consortium name="EnsemblMetazoa"/>
        </authorList>
    </citation>
    <scope>IDENTIFICATION</scope>
    <source>
        <strain evidence="8">Epiroticus2</strain>
    </source>
</reference>
<dbReference type="EnsemblMetazoa" id="AEPI001290-RA">
    <property type="protein sequence ID" value="AEPI001290-PA"/>
    <property type="gene ID" value="AEPI001290"/>
</dbReference>
<keyword evidence="5 7" id="KW-1133">Transmembrane helix</keyword>
<comment type="subcellular location">
    <subcellularLocation>
        <location evidence="1">Membrane</location>
        <topology evidence="1">Multi-pass membrane protein</topology>
    </subcellularLocation>
</comment>
<dbReference type="GO" id="GO:0005765">
    <property type="term" value="C:lysosomal membrane"/>
    <property type="evidence" value="ECO:0007669"/>
    <property type="project" value="TreeGrafter"/>
</dbReference>
<feature type="transmembrane region" description="Helical" evidence="7">
    <location>
        <begin position="459"/>
        <end position="479"/>
    </location>
</feature>
<feature type="transmembrane region" description="Helical" evidence="7">
    <location>
        <begin position="348"/>
        <end position="367"/>
    </location>
</feature>
<feature type="transmembrane region" description="Helical" evidence="7">
    <location>
        <begin position="313"/>
        <end position="336"/>
    </location>
</feature>
<dbReference type="InterPro" id="IPR029399">
    <property type="entry name" value="TMEM192"/>
</dbReference>
<evidence type="ECO:0000256" key="3">
    <source>
        <dbReference type="ARBA" id="ARBA00014635"/>
    </source>
</evidence>
<reference evidence="9" key="1">
    <citation type="submission" date="2013-03" db="EMBL/GenBank/DDBJ databases">
        <title>The Genome Sequence of Anopheles epiroticus epiroticus2.</title>
        <authorList>
            <consortium name="The Broad Institute Genomics Platform"/>
            <person name="Neafsey D.E."/>
            <person name="Howell P."/>
            <person name="Walker B."/>
            <person name="Young S.K."/>
            <person name="Zeng Q."/>
            <person name="Gargeya S."/>
            <person name="Fitzgerald M."/>
            <person name="Haas B."/>
            <person name="Abouelleil A."/>
            <person name="Allen A.W."/>
            <person name="Alvarado L."/>
            <person name="Arachchi H.M."/>
            <person name="Berlin A.M."/>
            <person name="Chapman S.B."/>
            <person name="Gainer-Dewar J."/>
            <person name="Goldberg J."/>
            <person name="Griggs A."/>
            <person name="Gujja S."/>
            <person name="Hansen M."/>
            <person name="Howarth C."/>
            <person name="Imamovic A."/>
            <person name="Ireland A."/>
            <person name="Larimer J."/>
            <person name="McCowan C."/>
            <person name="Murphy C."/>
            <person name="Pearson M."/>
            <person name="Poon T.W."/>
            <person name="Priest M."/>
            <person name="Roberts A."/>
            <person name="Saif S."/>
            <person name="Shea T."/>
            <person name="Sisk P."/>
            <person name="Sykes S."/>
            <person name="Wortman J."/>
            <person name="Nusbaum C."/>
            <person name="Birren B."/>
        </authorList>
    </citation>
    <scope>NUCLEOTIDE SEQUENCE [LARGE SCALE GENOMIC DNA]</scope>
    <source>
        <strain evidence="9">Epiroticus2</strain>
    </source>
</reference>
<sequence>MVSLLRNFTSNSGGRFFDDSARMDDSRTMLDPILATEDDDSFRPLRTVPAFSLHLLISSCISLTGIILAATWEDSRRCEAYFIMLYLRAAFWIVTYLFDHIVRAHHEKLRLNGYHDFHRATDQHKSVPLQIVSLWNTFLLAIQTLIQHYYGDAFGEKCIAVGLLSPIIYITAFSGLETVVLCIVNGSYIAAVRRFNRTASPPDALQDNRGFAGGSLGLTQRGLSTAELLEKQADLIKYLKDHNLKLNQKIMQMNAQTIAQYTPRRPRGAIPSVIVQQFPIRMSTHSETPLQSNNSKLYSPPSLMEDGSHFRPIFAIALLSVHLFLAILIVSAGTVASLASWPEADASSVYFVIIYLRIAYWLVTYAIHERNKTEYVRLAEPDFDHYRALTVYRKAPLQIATLWNVILLTVQNQVRYLFPYEHQGTGGDVAGQPNADRLSSSASVSAAGGALNPAITPQVFVIVVCALELVVLLCFYVPLARTLIEIRRAEGHGKVTDLRYRRMTDTELAEQPLEWQLERQAILIKRLRTERDHLQCEAKSLGVDLCG</sequence>
<evidence type="ECO:0000256" key="5">
    <source>
        <dbReference type="ARBA" id="ARBA00022989"/>
    </source>
</evidence>
<organism evidence="8 9">
    <name type="scientific">Anopheles epiroticus</name>
    <dbReference type="NCBI Taxonomy" id="199890"/>
    <lineage>
        <taxon>Eukaryota</taxon>
        <taxon>Metazoa</taxon>
        <taxon>Ecdysozoa</taxon>
        <taxon>Arthropoda</taxon>
        <taxon>Hexapoda</taxon>
        <taxon>Insecta</taxon>
        <taxon>Pterygota</taxon>
        <taxon>Neoptera</taxon>
        <taxon>Endopterygota</taxon>
        <taxon>Diptera</taxon>
        <taxon>Nematocera</taxon>
        <taxon>Culicoidea</taxon>
        <taxon>Culicidae</taxon>
        <taxon>Anophelinae</taxon>
        <taxon>Anopheles</taxon>
    </lineage>
</organism>
<dbReference type="GO" id="GO:0005770">
    <property type="term" value="C:late endosome"/>
    <property type="evidence" value="ECO:0007669"/>
    <property type="project" value="TreeGrafter"/>
</dbReference>
<keyword evidence="6 7" id="KW-0472">Membrane</keyword>
<evidence type="ECO:0000313" key="8">
    <source>
        <dbReference type="EnsemblMetazoa" id="AEPI001290-PA"/>
    </source>
</evidence>
<name>A0A182P302_9DIPT</name>
<feature type="transmembrane region" description="Helical" evidence="7">
    <location>
        <begin position="127"/>
        <end position="146"/>
    </location>
</feature>
<dbReference type="AlphaFoldDB" id="A0A182P302"/>
<dbReference type="Pfam" id="PF14802">
    <property type="entry name" value="TMEM192"/>
    <property type="match status" value="2"/>
</dbReference>
<accession>A0A182P302</accession>
<dbReference type="Proteomes" id="UP000075885">
    <property type="component" value="Unassembled WGS sequence"/>
</dbReference>
<feature type="transmembrane region" description="Helical" evidence="7">
    <location>
        <begin position="83"/>
        <end position="102"/>
    </location>
</feature>
<evidence type="ECO:0000256" key="1">
    <source>
        <dbReference type="ARBA" id="ARBA00004141"/>
    </source>
</evidence>
<evidence type="ECO:0000313" key="9">
    <source>
        <dbReference type="Proteomes" id="UP000075885"/>
    </source>
</evidence>
<dbReference type="PANTHER" id="PTHR31592">
    <property type="entry name" value="TRANSMEMBRANE PROTEIN 192"/>
    <property type="match status" value="1"/>
</dbReference>
<keyword evidence="9" id="KW-1185">Reference proteome</keyword>
<keyword evidence="4 7" id="KW-0812">Transmembrane</keyword>
<dbReference type="STRING" id="199890.A0A182P302"/>
<dbReference type="VEuPathDB" id="VectorBase:AEPI001290"/>
<comment type="similarity">
    <text evidence="2">Belongs to the TMEM192 family.</text>
</comment>
<evidence type="ECO:0000256" key="2">
    <source>
        <dbReference type="ARBA" id="ARBA00006314"/>
    </source>
</evidence>
<evidence type="ECO:0000256" key="6">
    <source>
        <dbReference type="ARBA" id="ARBA00023136"/>
    </source>
</evidence>
<protein>
    <recommendedName>
        <fullName evidence="3">Transmembrane protein 192</fullName>
    </recommendedName>
</protein>
<evidence type="ECO:0000256" key="7">
    <source>
        <dbReference type="SAM" id="Phobius"/>
    </source>
</evidence>
<evidence type="ECO:0000256" key="4">
    <source>
        <dbReference type="ARBA" id="ARBA00022692"/>
    </source>
</evidence>
<feature type="transmembrane region" description="Helical" evidence="7">
    <location>
        <begin position="395"/>
        <end position="414"/>
    </location>
</feature>
<dbReference type="PANTHER" id="PTHR31592:SF1">
    <property type="entry name" value="TRANSMEMBRANE PROTEIN 192"/>
    <property type="match status" value="1"/>
</dbReference>
<proteinExistence type="inferred from homology"/>
<feature type="transmembrane region" description="Helical" evidence="7">
    <location>
        <begin position="166"/>
        <end position="191"/>
    </location>
</feature>
<feature type="transmembrane region" description="Helical" evidence="7">
    <location>
        <begin position="51"/>
        <end position="71"/>
    </location>
</feature>